<evidence type="ECO:0000313" key="10">
    <source>
        <dbReference type="Proteomes" id="UP000034772"/>
    </source>
</evidence>
<dbReference type="Proteomes" id="UP000034772">
    <property type="component" value="Unassembled WGS sequence"/>
</dbReference>
<dbReference type="GO" id="GO:0009103">
    <property type="term" value="P:lipopolysaccharide biosynthetic process"/>
    <property type="evidence" value="ECO:0007669"/>
    <property type="project" value="UniProtKB-ARBA"/>
</dbReference>
<evidence type="ECO:0000256" key="8">
    <source>
        <dbReference type="SAM" id="Phobius"/>
    </source>
</evidence>
<keyword evidence="2" id="KW-1003">Cell membrane</keyword>
<evidence type="ECO:0000256" key="7">
    <source>
        <dbReference type="ARBA" id="ARBA00023136"/>
    </source>
</evidence>
<organism evidence="9 10">
    <name type="scientific">Candidatus Beckwithbacteria bacterium GW2011_GWC2_47_9</name>
    <dbReference type="NCBI Taxonomy" id="1618373"/>
    <lineage>
        <taxon>Bacteria</taxon>
        <taxon>Candidatus Beckwithiibacteriota</taxon>
    </lineage>
</organism>
<evidence type="ECO:0000256" key="4">
    <source>
        <dbReference type="ARBA" id="ARBA00022679"/>
    </source>
</evidence>
<dbReference type="PANTHER" id="PTHR33908">
    <property type="entry name" value="MANNOSYLTRANSFERASE YKCB-RELATED"/>
    <property type="match status" value="1"/>
</dbReference>
<comment type="caution">
    <text evidence="9">The sequence shown here is derived from an EMBL/GenBank/DDBJ whole genome shotgun (WGS) entry which is preliminary data.</text>
</comment>
<reference evidence="9 10" key="1">
    <citation type="journal article" date="2015" name="Nature">
        <title>rRNA introns, odd ribosomes, and small enigmatic genomes across a large radiation of phyla.</title>
        <authorList>
            <person name="Brown C.T."/>
            <person name="Hug L.A."/>
            <person name="Thomas B.C."/>
            <person name="Sharon I."/>
            <person name="Castelle C.J."/>
            <person name="Singh A."/>
            <person name="Wilkins M.J."/>
            <person name="Williams K.H."/>
            <person name="Banfield J.F."/>
        </authorList>
    </citation>
    <scope>NUCLEOTIDE SEQUENCE [LARGE SCALE GENOMIC DNA]</scope>
</reference>
<dbReference type="AlphaFoldDB" id="A0A0G1U163"/>
<sequence>MVNLGLIGIMAKPFIGHHDWNGVFYSNIARNYLHLGLLKTGLGQVTDFGVITQPQGFYTHYPPLLTLIMAGWFKIFGVGDWQARLLPLLFTLGSLLVLVQLFNYLKFSRWATLAGLAVGLTPMWRYFSLMPSQEALIIFFSLTSVLFFLQGKRRLFYLSVILNGLSGWAGYFLYPWLWLLNKRRSWLLKAGIILVIIFLLHLLHTYLLTGSVIGGGLLDALLLRLNMAPPAEFTWWNYLILEKQRLAAFYTLTLMAVAGVSTLLKRQRLIWALLGWGLSYPLIFSNVVFVHDYFNIFFIPWLAVAAAYLFNRAKPALVIVFVLLVFWERNAFYQALLVTESFKPGYELGRQINQIVPEVETAYVVGSDEFLEPQNLFV</sequence>
<evidence type="ECO:0000313" key="9">
    <source>
        <dbReference type="EMBL" id="KKU87842.1"/>
    </source>
</evidence>
<feature type="transmembrane region" description="Helical" evidence="8">
    <location>
        <begin position="85"/>
        <end position="105"/>
    </location>
</feature>
<evidence type="ECO:0000256" key="5">
    <source>
        <dbReference type="ARBA" id="ARBA00022692"/>
    </source>
</evidence>
<feature type="non-terminal residue" evidence="9">
    <location>
        <position position="378"/>
    </location>
</feature>
<name>A0A0G1U163_9BACT</name>
<evidence type="ECO:0000256" key="1">
    <source>
        <dbReference type="ARBA" id="ARBA00004651"/>
    </source>
</evidence>
<dbReference type="InterPro" id="IPR050297">
    <property type="entry name" value="LipidA_mod_glycosyltrf_83"/>
</dbReference>
<keyword evidence="4" id="KW-0808">Transferase</keyword>
<evidence type="ECO:0000256" key="2">
    <source>
        <dbReference type="ARBA" id="ARBA00022475"/>
    </source>
</evidence>
<dbReference type="EMBL" id="LCOZ01000008">
    <property type="protein sequence ID" value="KKU87842.1"/>
    <property type="molecule type" value="Genomic_DNA"/>
</dbReference>
<keyword evidence="5 8" id="KW-0812">Transmembrane</keyword>
<proteinExistence type="predicted"/>
<dbReference type="GO" id="GO:0016763">
    <property type="term" value="F:pentosyltransferase activity"/>
    <property type="evidence" value="ECO:0007669"/>
    <property type="project" value="TreeGrafter"/>
</dbReference>
<keyword evidence="3" id="KW-0328">Glycosyltransferase</keyword>
<protein>
    <submittedName>
        <fullName evidence="9">Uncharacterized protein</fullName>
    </submittedName>
</protein>
<feature type="transmembrane region" description="Helical" evidence="8">
    <location>
        <begin position="246"/>
        <end position="264"/>
    </location>
</feature>
<feature type="transmembrane region" description="Helical" evidence="8">
    <location>
        <begin position="155"/>
        <end position="174"/>
    </location>
</feature>
<accession>A0A0G1U163</accession>
<keyword evidence="6 8" id="KW-1133">Transmembrane helix</keyword>
<gene>
    <name evidence="9" type="ORF">UY17_C0008G0010</name>
</gene>
<keyword evidence="7 8" id="KW-0472">Membrane</keyword>
<feature type="transmembrane region" description="Helical" evidence="8">
    <location>
        <begin position="269"/>
        <end position="287"/>
    </location>
</feature>
<evidence type="ECO:0000256" key="6">
    <source>
        <dbReference type="ARBA" id="ARBA00022989"/>
    </source>
</evidence>
<feature type="transmembrane region" description="Helical" evidence="8">
    <location>
        <begin position="126"/>
        <end position="149"/>
    </location>
</feature>
<dbReference type="PANTHER" id="PTHR33908:SF11">
    <property type="entry name" value="MEMBRANE PROTEIN"/>
    <property type="match status" value="1"/>
</dbReference>
<comment type="subcellular location">
    <subcellularLocation>
        <location evidence="1">Cell membrane</location>
        <topology evidence="1">Multi-pass membrane protein</topology>
    </subcellularLocation>
</comment>
<dbReference type="GO" id="GO:0005886">
    <property type="term" value="C:plasma membrane"/>
    <property type="evidence" value="ECO:0007669"/>
    <property type="project" value="UniProtKB-SubCell"/>
</dbReference>
<feature type="transmembrane region" description="Helical" evidence="8">
    <location>
        <begin position="186"/>
        <end position="207"/>
    </location>
</feature>
<evidence type="ECO:0000256" key="3">
    <source>
        <dbReference type="ARBA" id="ARBA00022676"/>
    </source>
</evidence>